<evidence type="ECO:0000256" key="6">
    <source>
        <dbReference type="ARBA" id="ARBA00023136"/>
    </source>
</evidence>
<evidence type="ECO:0000313" key="10">
    <source>
        <dbReference type="EMBL" id="CAE1178289.1"/>
    </source>
</evidence>
<evidence type="ECO:0000256" key="9">
    <source>
        <dbReference type="SAM" id="Phobius"/>
    </source>
</evidence>
<evidence type="ECO:0000256" key="7">
    <source>
        <dbReference type="ARBA" id="ARBA00032100"/>
    </source>
</evidence>
<dbReference type="InterPro" id="IPR028266">
    <property type="entry name" value="TP53I11"/>
</dbReference>
<dbReference type="GO" id="GO:0016020">
    <property type="term" value="C:membrane"/>
    <property type="evidence" value="ECO:0007669"/>
    <property type="project" value="UniProtKB-SubCell"/>
</dbReference>
<comment type="caution">
    <text evidence="10">The sequence shown here is derived from an EMBL/GenBank/DDBJ whole genome shotgun (WGS) entry which is preliminary data.</text>
</comment>
<dbReference type="Pfam" id="PF14936">
    <property type="entry name" value="p53-inducible11"/>
    <property type="match status" value="1"/>
</dbReference>
<dbReference type="OrthoDB" id="6243248at2759"/>
<evidence type="ECO:0000256" key="4">
    <source>
        <dbReference type="ARBA" id="ARBA00022692"/>
    </source>
</evidence>
<dbReference type="AlphaFoldDB" id="A0A812BCV6"/>
<sequence>MQTVTSPTVTTPTLNTKHSSGDLHSRLKSRKLLGVGETDDGDVHRSKLSQILGHSDQLYVRLPNGLRVWQFMLALLFTVIAAWALIFPQNLYETTIHAVEHQCVTLPVRFYGAALLSLAWVFWSTLHAIDRDVIKTSLLTSIIYFTAHVLVTSVFMMLSTLTDTTSPIMLLVKAAPRKDKVTIDSRYSSIEEIQCPVFAMKTDSSVIFIGFLETGKFIGNYIAFLGSLVFSLFTLYFYWSLCGGSGSSSKGTSSVEGGTNLTIGSGGISAAGTSRLFGSIKEMKDDNSKDK</sequence>
<dbReference type="PANTHER" id="PTHR31584">
    <property type="entry name" value="TUMOR PROTEIN P53-INDUCIBLE PROTEIN 11"/>
    <property type="match status" value="1"/>
</dbReference>
<evidence type="ECO:0000256" key="8">
    <source>
        <dbReference type="SAM" id="MobiDB-lite"/>
    </source>
</evidence>
<feature type="transmembrane region" description="Helical" evidence="9">
    <location>
        <begin position="218"/>
        <end position="239"/>
    </location>
</feature>
<evidence type="ECO:0000256" key="3">
    <source>
        <dbReference type="ARBA" id="ARBA00022553"/>
    </source>
</evidence>
<feature type="transmembrane region" description="Helical" evidence="9">
    <location>
        <begin position="68"/>
        <end position="88"/>
    </location>
</feature>
<keyword evidence="5 9" id="KW-1133">Transmembrane helix</keyword>
<dbReference type="PANTHER" id="PTHR31584:SF1">
    <property type="entry name" value="TUMOR PROTEIN P53-INDUCIBLE PROTEIN 11"/>
    <property type="match status" value="1"/>
</dbReference>
<evidence type="ECO:0000256" key="1">
    <source>
        <dbReference type="ARBA" id="ARBA00004141"/>
    </source>
</evidence>
<name>A0A812BCV6_ACAPH</name>
<dbReference type="EMBL" id="CAHIKZ030000524">
    <property type="protein sequence ID" value="CAE1178289.1"/>
    <property type="molecule type" value="Genomic_DNA"/>
</dbReference>
<comment type="subcellular location">
    <subcellularLocation>
        <location evidence="1">Membrane</location>
        <topology evidence="1">Multi-pass membrane protein</topology>
    </subcellularLocation>
</comment>
<keyword evidence="11" id="KW-1185">Reference proteome</keyword>
<gene>
    <name evidence="10" type="ORF">SPHA_15118</name>
</gene>
<protein>
    <recommendedName>
        <fullName evidence="2">Tumor protein p53-inducible protein 11</fullName>
    </recommendedName>
    <alternativeName>
        <fullName evidence="7">p53-induced gene 11 protein</fullName>
    </alternativeName>
</protein>
<organism evidence="10 11">
    <name type="scientific">Acanthosepion pharaonis</name>
    <name type="common">Pharaoh cuttlefish</name>
    <name type="synonym">Sepia pharaonis</name>
    <dbReference type="NCBI Taxonomy" id="158019"/>
    <lineage>
        <taxon>Eukaryota</taxon>
        <taxon>Metazoa</taxon>
        <taxon>Spiralia</taxon>
        <taxon>Lophotrochozoa</taxon>
        <taxon>Mollusca</taxon>
        <taxon>Cephalopoda</taxon>
        <taxon>Coleoidea</taxon>
        <taxon>Decapodiformes</taxon>
        <taxon>Sepiida</taxon>
        <taxon>Sepiina</taxon>
        <taxon>Sepiidae</taxon>
        <taxon>Acanthosepion</taxon>
    </lineage>
</organism>
<reference evidence="10" key="1">
    <citation type="submission" date="2021-01" db="EMBL/GenBank/DDBJ databases">
        <authorList>
            <person name="Li R."/>
            <person name="Bekaert M."/>
        </authorList>
    </citation>
    <scope>NUCLEOTIDE SEQUENCE</scope>
    <source>
        <strain evidence="10">Farmed</strain>
    </source>
</reference>
<feature type="compositionally biased region" description="Low complexity" evidence="8">
    <location>
        <begin position="1"/>
        <end position="13"/>
    </location>
</feature>
<evidence type="ECO:0000256" key="2">
    <source>
        <dbReference type="ARBA" id="ARBA00019449"/>
    </source>
</evidence>
<feature type="region of interest" description="Disordered" evidence="8">
    <location>
        <begin position="1"/>
        <end position="24"/>
    </location>
</feature>
<keyword evidence="3" id="KW-0597">Phosphoprotein</keyword>
<evidence type="ECO:0000256" key="5">
    <source>
        <dbReference type="ARBA" id="ARBA00022989"/>
    </source>
</evidence>
<keyword evidence="4 9" id="KW-0812">Transmembrane</keyword>
<feature type="transmembrane region" description="Helical" evidence="9">
    <location>
        <begin position="108"/>
        <end position="126"/>
    </location>
</feature>
<feature type="transmembrane region" description="Helical" evidence="9">
    <location>
        <begin position="138"/>
        <end position="161"/>
    </location>
</feature>
<evidence type="ECO:0000313" key="11">
    <source>
        <dbReference type="Proteomes" id="UP000597762"/>
    </source>
</evidence>
<keyword evidence="6 9" id="KW-0472">Membrane</keyword>
<dbReference type="Proteomes" id="UP000597762">
    <property type="component" value="Unassembled WGS sequence"/>
</dbReference>
<accession>A0A812BCV6</accession>
<proteinExistence type="predicted"/>